<dbReference type="GeneID" id="83202785"/>
<comment type="caution">
    <text evidence="2">The sequence shown here is derived from an EMBL/GenBank/DDBJ whole genome shotgun (WGS) entry which is preliminary data.</text>
</comment>
<sequence>MTARNQLALRPSPGAPEPHSDPHSPLKSETSVSLEITSIIMLCIIEWGASLVHSTVRIPRADVPVPLAMIPSSLVL</sequence>
<dbReference type="EMBL" id="JAPQKS010000005">
    <property type="protein sequence ID" value="KAJ5224961.1"/>
    <property type="molecule type" value="Genomic_DNA"/>
</dbReference>
<reference evidence="2" key="2">
    <citation type="journal article" date="2023" name="IMA Fungus">
        <title>Comparative genomic study of the Penicillium genus elucidates a diverse pangenome and 15 lateral gene transfer events.</title>
        <authorList>
            <person name="Petersen C."/>
            <person name="Sorensen T."/>
            <person name="Nielsen M.R."/>
            <person name="Sondergaard T.E."/>
            <person name="Sorensen J.L."/>
            <person name="Fitzpatrick D.A."/>
            <person name="Frisvad J.C."/>
            <person name="Nielsen K.L."/>
        </authorList>
    </citation>
    <scope>NUCLEOTIDE SEQUENCE</scope>
    <source>
        <strain evidence="2">IBT 19713</strain>
    </source>
</reference>
<feature type="region of interest" description="Disordered" evidence="1">
    <location>
        <begin position="1"/>
        <end position="29"/>
    </location>
</feature>
<organism evidence="2 3">
    <name type="scientific">Penicillium chermesinum</name>
    <dbReference type="NCBI Taxonomy" id="63820"/>
    <lineage>
        <taxon>Eukaryota</taxon>
        <taxon>Fungi</taxon>
        <taxon>Dikarya</taxon>
        <taxon>Ascomycota</taxon>
        <taxon>Pezizomycotina</taxon>
        <taxon>Eurotiomycetes</taxon>
        <taxon>Eurotiomycetidae</taxon>
        <taxon>Eurotiales</taxon>
        <taxon>Aspergillaceae</taxon>
        <taxon>Penicillium</taxon>
    </lineage>
</organism>
<evidence type="ECO:0000313" key="2">
    <source>
        <dbReference type="EMBL" id="KAJ5224961.1"/>
    </source>
</evidence>
<evidence type="ECO:0000313" key="3">
    <source>
        <dbReference type="Proteomes" id="UP001150941"/>
    </source>
</evidence>
<evidence type="ECO:0000256" key="1">
    <source>
        <dbReference type="SAM" id="MobiDB-lite"/>
    </source>
</evidence>
<protein>
    <submittedName>
        <fullName evidence="2">Uncharacterized protein</fullName>
    </submittedName>
</protein>
<keyword evidence="3" id="KW-1185">Reference proteome</keyword>
<reference evidence="2" key="1">
    <citation type="submission" date="2022-11" db="EMBL/GenBank/DDBJ databases">
        <authorList>
            <person name="Petersen C."/>
        </authorList>
    </citation>
    <scope>NUCLEOTIDE SEQUENCE</scope>
    <source>
        <strain evidence="2">IBT 19713</strain>
    </source>
</reference>
<name>A0A9W9TJD7_9EURO</name>
<accession>A0A9W9TJD7</accession>
<dbReference type="AlphaFoldDB" id="A0A9W9TJD7"/>
<gene>
    <name evidence="2" type="ORF">N7468_006186</name>
</gene>
<dbReference type="Proteomes" id="UP001150941">
    <property type="component" value="Unassembled WGS sequence"/>
</dbReference>
<proteinExistence type="predicted"/>
<dbReference type="RefSeq" id="XP_058328372.1">
    <property type="nucleotide sequence ID" value="XM_058475482.1"/>
</dbReference>